<dbReference type="EMBL" id="CAKLBY020000169">
    <property type="protein sequence ID" value="CAK7930825.1"/>
    <property type="molecule type" value="Genomic_DNA"/>
</dbReference>
<dbReference type="Proteomes" id="UP001162060">
    <property type="component" value="Unassembled WGS sequence"/>
</dbReference>
<accession>A0AAV1UBV5</accession>
<feature type="chain" id="PRO_5043954123" evidence="1">
    <location>
        <begin position="20"/>
        <end position="260"/>
    </location>
</feature>
<feature type="signal peptide" evidence="1">
    <location>
        <begin position="1"/>
        <end position="19"/>
    </location>
</feature>
<protein>
    <submittedName>
        <fullName evidence="2">Uncharacterized protein</fullName>
    </submittedName>
</protein>
<keyword evidence="1" id="KW-0732">Signal</keyword>
<proteinExistence type="predicted"/>
<organism evidence="2 3">
    <name type="scientific">Peronospora matthiolae</name>
    <dbReference type="NCBI Taxonomy" id="2874970"/>
    <lineage>
        <taxon>Eukaryota</taxon>
        <taxon>Sar</taxon>
        <taxon>Stramenopiles</taxon>
        <taxon>Oomycota</taxon>
        <taxon>Peronosporomycetes</taxon>
        <taxon>Peronosporales</taxon>
        <taxon>Peronosporaceae</taxon>
        <taxon>Peronospora</taxon>
    </lineage>
</organism>
<dbReference type="AlphaFoldDB" id="A0AAV1UBV5"/>
<evidence type="ECO:0000256" key="1">
    <source>
        <dbReference type="SAM" id="SignalP"/>
    </source>
</evidence>
<sequence length="260" mass="29449">MRSLFVFALWISGVLPATADPDSSTSESKGTALDAPAVESKSFVDGNQEDRDIWRSVLLDVAERIKPDMFKHRGRPAITNTYHQLEKPRKIKVGRPVFQIRKENPHKADLEALEFDEILSVAKLFTFGGKKVPRHIKQALDQAAVSYVAGLSFPVMIERNTRPDFQSSQNRAVLREMVKKYGRENVAFMIYRAKQSQTTKKVAEALEAMQFFEWDTDRVTIKGAETMLERFEFFELGSKAGAKTILEGYKKSPRSGKDNA</sequence>
<gene>
    <name evidence="2" type="ORF">PM001_LOCUS15975</name>
</gene>
<reference evidence="2" key="1">
    <citation type="submission" date="2024-01" db="EMBL/GenBank/DDBJ databases">
        <authorList>
            <person name="Webb A."/>
        </authorList>
    </citation>
    <scope>NUCLEOTIDE SEQUENCE</scope>
    <source>
        <strain evidence="2">Pm1</strain>
    </source>
</reference>
<evidence type="ECO:0000313" key="2">
    <source>
        <dbReference type="EMBL" id="CAK7930825.1"/>
    </source>
</evidence>
<name>A0AAV1UBV5_9STRA</name>
<comment type="caution">
    <text evidence="2">The sequence shown here is derived from an EMBL/GenBank/DDBJ whole genome shotgun (WGS) entry which is preliminary data.</text>
</comment>
<evidence type="ECO:0000313" key="3">
    <source>
        <dbReference type="Proteomes" id="UP001162060"/>
    </source>
</evidence>